<proteinExistence type="predicted"/>
<gene>
    <name evidence="3" type="ORF">ACFQ1S_03825</name>
</gene>
<feature type="transmembrane region" description="Helical" evidence="2">
    <location>
        <begin position="6"/>
        <end position="28"/>
    </location>
</feature>
<feature type="compositionally biased region" description="Low complexity" evidence="1">
    <location>
        <begin position="166"/>
        <end position="175"/>
    </location>
</feature>
<sequence>MDNGLLWAIVLGVLGIAIPVFAFVWEFVLSGRKRLGYRVQMDTSVSDADPGYAGVLENIRTDTGDRLAKPSILLLRVENAGVTTIEQSDYAVTEASWGVQVKFPRRKVAGMAVTEVNPPELEPIFTASEGLNHRYDDSAGSGIITCRRCCSTGTPTTRCWWSSNASTGTPTSIPRSTRRSGTGGRA</sequence>
<evidence type="ECO:0000313" key="4">
    <source>
        <dbReference type="Proteomes" id="UP001597045"/>
    </source>
</evidence>
<evidence type="ECO:0000256" key="1">
    <source>
        <dbReference type="SAM" id="MobiDB-lite"/>
    </source>
</evidence>
<keyword evidence="2" id="KW-0472">Membrane</keyword>
<organism evidence="3 4">
    <name type="scientific">Kibdelosporangium lantanae</name>
    <dbReference type="NCBI Taxonomy" id="1497396"/>
    <lineage>
        <taxon>Bacteria</taxon>
        <taxon>Bacillati</taxon>
        <taxon>Actinomycetota</taxon>
        <taxon>Actinomycetes</taxon>
        <taxon>Pseudonocardiales</taxon>
        <taxon>Pseudonocardiaceae</taxon>
        <taxon>Kibdelosporangium</taxon>
    </lineage>
</organism>
<evidence type="ECO:0008006" key="5">
    <source>
        <dbReference type="Google" id="ProtNLM"/>
    </source>
</evidence>
<accession>A0ABW3M456</accession>
<protein>
    <recommendedName>
        <fullName evidence="5">DUF3592 domain-containing protein</fullName>
    </recommendedName>
</protein>
<reference evidence="4" key="1">
    <citation type="journal article" date="2019" name="Int. J. Syst. Evol. Microbiol.">
        <title>The Global Catalogue of Microorganisms (GCM) 10K type strain sequencing project: providing services to taxonomists for standard genome sequencing and annotation.</title>
        <authorList>
            <consortium name="The Broad Institute Genomics Platform"/>
            <consortium name="The Broad Institute Genome Sequencing Center for Infectious Disease"/>
            <person name="Wu L."/>
            <person name="Ma J."/>
        </authorList>
    </citation>
    <scope>NUCLEOTIDE SEQUENCE [LARGE SCALE GENOMIC DNA]</scope>
    <source>
        <strain evidence="4">JCM 31486</strain>
    </source>
</reference>
<dbReference type="EMBL" id="JBHTIS010000124">
    <property type="protein sequence ID" value="MFD1044786.1"/>
    <property type="molecule type" value="Genomic_DNA"/>
</dbReference>
<evidence type="ECO:0000256" key="2">
    <source>
        <dbReference type="SAM" id="Phobius"/>
    </source>
</evidence>
<keyword evidence="2" id="KW-1133">Transmembrane helix</keyword>
<feature type="region of interest" description="Disordered" evidence="1">
    <location>
        <begin position="161"/>
        <end position="186"/>
    </location>
</feature>
<comment type="caution">
    <text evidence="3">The sequence shown here is derived from an EMBL/GenBank/DDBJ whole genome shotgun (WGS) entry which is preliminary data.</text>
</comment>
<dbReference type="Proteomes" id="UP001597045">
    <property type="component" value="Unassembled WGS sequence"/>
</dbReference>
<evidence type="ECO:0000313" key="3">
    <source>
        <dbReference type="EMBL" id="MFD1044786.1"/>
    </source>
</evidence>
<keyword evidence="4" id="KW-1185">Reference proteome</keyword>
<keyword evidence="2" id="KW-0812">Transmembrane</keyword>
<name>A0ABW3M456_9PSEU</name>